<sequence>MASRPGQVPVTTCLQLLNLGVFALMLAFGGSVWQTSTTVPLAWGANFGPATQDGQWWRLVTAMFVHFGVLHLGLNMLALWEVGRLVERLFGRWRFLLLYLGGGVLGNLLSLVVQGNQAVSGGASGAIFGLYGALLVFLVRERRQVERREFRWVFGAAVIFTVLTLVMGQVVRGIDNAAHLGGLAGGALFGSLLARPLSASSPVPRRWWAAVCLLVGVTVLLQRLPEPRYLMGNEMRARAAIQQFLNADRMATAQWGSILAKGRQQGVSFDELAGKIDERVTRLYVDSFEQLMAADPGPQAPSARTLEALQDYASARAQASHEVAQDLRSKNFGRINKALTKPPAVPRQPPLRQAPARKTQGQSD</sequence>
<keyword evidence="11" id="KW-1185">Reference proteome</keyword>
<reference evidence="10 11" key="1">
    <citation type="submission" date="2017-01" db="EMBL/GenBank/DDBJ databases">
        <title>Genome sequencing of Rhodoferax fermentans JCM 7819.</title>
        <authorList>
            <person name="Kim Y.J."/>
            <person name="Farh M.E.-A."/>
            <person name="Yang D.-C."/>
        </authorList>
    </citation>
    <scope>NUCLEOTIDE SEQUENCE [LARGE SCALE GENOMIC DNA]</scope>
    <source>
        <strain evidence="10 11">JCM 7819</strain>
    </source>
</reference>
<dbReference type="Pfam" id="PF01694">
    <property type="entry name" value="Rhomboid"/>
    <property type="match status" value="1"/>
</dbReference>
<dbReference type="Gene3D" id="1.20.1540.10">
    <property type="entry name" value="Rhomboid-like"/>
    <property type="match status" value="1"/>
</dbReference>
<dbReference type="InterPro" id="IPR022764">
    <property type="entry name" value="Peptidase_S54_rhomboid_dom"/>
</dbReference>
<dbReference type="PANTHER" id="PTHR43731:SF14">
    <property type="entry name" value="PRESENILIN-ASSOCIATED RHOMBOID-LIKE PROTEIN, MITOCHONDRIAL"/>
    <property type="match status" value="1"/>
</dbReference>
<evidence type="ECO:0000256" key="7">
    <source>
        <dbReference type="SAM" id="MobiDB-lite"/>
    </source>
</evidence>
<evidence type="ECO:0000313" key="11">
    <source>
        <dbReference type="Proteomes" id="UP000190750"/>
    </source>
</evidence>
<feature type="transmembrane region" description="Helical" evidence="8">
    <location>
        <begin position="150"/>
        <end position="171"/>
    </location>
</feature>
<keyword evidence="6 8" id="KW-0472">Membrane</keyword>
<dbReference type="PANTHER" id="PTHR43731">
    <property type="entry name" value="RHOMBOID PROTEASE"/>
    <property type="match status" value="1"/>
</dbReference>
<accession>A0A1T1AYT5</accession>
<dbReference type="InterPro" id="IPR050925">
    <property type="entry name" value="Rhomboid_protease_S54"/>
</dbReference>
<keyword evidence="4" id="KW-0378">Hydrolase</keyword>
<feature type="transmembrane region" description="Helical" evidence="8">
    <location>
        <begin position="56"/>
        <end position="74"/>
    </location>
</feature>
<dbReference type="Proteomes" id="UP000190750">
    <property type="component" value="Unassembled WGS sequence"/>
</dbReference>
<dbReference type="InterPro" id="IPR035952">
    <property type="entry name" value="Rhomboid-like_sf"/>
</dbReference>
<proteinExistence type="inferred from homology"/>
<evidence type="ECO:0000256" key="8">
    <source>
        <dbReference type="SAM" id="Phobius"/>
    </source>
</evidence>
<dbReference type="GO" id="GO:0016020">
    <property type="term" value="C:membrane"/>
    <property type="evidence" value="ECO:0007669"/>
    <property type="project" value="UniProtKB-SubCell"/>
</dbReference>
<evidence type="ECO:0000256" key="6">
    <source>
        <dbReference type="ARBA" id="ARBA00023136"/>
    </source>
</evidence>
<comment type="similarity">
    <text evidence="2">Belongs to the peptidase S54 family.</text>
</comment>
<dbReference type="EMBL" id="MTJN01000002">
    <property type="protein sequence ID" value="OOV09153.1"/>
    <property type="molecule type" value="Genomic_DNA"/>
</dbReference>
<evidence type="ECO:0000256" key="1">
    <source>
        <dbReference type="ARBA" id="ARBA00004141"/>
    </source>
</evidence>
<feature type="transmembrane region" description="Helical" evidence="8">
    <location>
        <begin position="95"/>
        <end position="113"/>
    </location>
</feature>
<protein>
    <recommendedName>
        <fullName evidence="9">Peptidase S54 rhomboid domain-containing protein</fullName>
    </recommendedName>
</protein>
<evidence type="ECO:0000256" key="5">
    <source>
        <dbReference type="ARBA" id="ARBA00022989"/>
    </source>
</evidence>
<keyword evidence="5 8" id="KW-1133">Transmembrane helix</keyword>
<name>A0A1T1AYT5_RHOFE</name>
<evidence type="ECO:0000259" key="9">
    <source>
        <dbReference type="Pfam" id="PF01694"/>
    </source>
</evidence>
<feature type="transmembrane region" description="Helical" evidence="8">
    <location>
        <begin position="12"/>
        <end position="36"/>
    </location>
</feature>
<gene>
    <name evidence="10" type="ORF">RF819_14285</name>
</gene>
<organism evidence="10 11">
    <name type="scientific">Rhodoferax fermentans</name>
    <dbReference type="NCBI Taxonomy" id="28066"/>
    <lineage>
        <taxon>Bacteria</taxon>
        <taxon>Pseudomonadati</taxon>
        <taxon>Pseudomonadota</taxon>
        <taxon>Betaproteobacteria</taxon>
        <taxon>Burkholderiales</taxon>
        <taxon>Comamonadaceae</taxon>
        <taxon>Rhodoferax</taxon>
    </lineage>
</organism>
<keyword evidence="3 8" id="KW-0812">Transmembrane</keyword>
<evidence type="ECO:0000256" key="3">
    <source>
        <dbReference type="ARBA" id="ARBA00022692"/>
    </source>
</evidence>
<comment type="subcellular location">
    <subcellularLocation>
        <location evidence="1">Membrane</location>
        <topology evidence="1">Multi-pass membrane protein</topology>
    </subcellularLocation>
</comment>
<feature type="transmembrane region" description="Helical" evidence="8">
    <location>
        <begin position="119"/>
        <end position="138"/>
    </location>
</feature>
<dbReference type="GO" id="GO:0004252">
    <property type="term" value="F:serine-type endopeptidase activity"/>
    <property type="evidence" value="ECO:0007669"/>
    <property type="project" value="InterPro"/>
</dbReference>
<comment type="caution">
    <text evidence="10">The sequence shown here is derived from an EMBL/GenBank/DDBJ whole genome shotgun (WGS) entry which is preliminary data.</text>
</comment>
<dbReference type="SUPFAM" id="SSF144091">
    <property type="entry name" value="Rhomboid-like"/>
    <property type="match status" value="1"/>
</dbReference>
<feature type="domain" description="Peptidase S54 rhomboid" evidence="9">
    <location>
        <begin position="54"/>
        <end position="195"/>
    </location>
</feature>
<dbReference type="OrthoDB" id="9778341at2"/>
<evidence type="ECO:0000313" key="10">
    <source>
        <dbReference type="EMBL" id="OOV09153.1"/>
    </source>
</evidence>
<feature type="region of interest" description="Disordered" evidence="7">
    <location>
        <begin position="326"/>
        <end position="364"/>
    </location>
</feature>
<dbReference type="STRING" id="28066.RF819_14285"/>
<evidence type="ECO:0000256" key="2">
    <source>
        <dbReference type="ARBA" id="ARBA00009045"/>
    </source>
</evidence>
<evidence type="ECO:0000256" key="4">
    <source>
        <dbReference type="ARBA" id="ARBA00022801"/>
    </source>
</evidence>
<dbReference type="AlphaFoldDB" id="A0A1T1AYT5"/>